<accession>A0A0A9EY50</accession>
<organism evidence="1">
    <name type="scientific">Arundo donax</name>
    <name type="common">Giant reed</name>
    <name type="synonym">Donax arundinaceus</name>
    <dbReference type="NCBI Taxonomy" id="35708"/>
    <lineage>
        <taxon>Eukaryota</taxon>
        <taxon>Viridiplantae</taxon>
        <taxon>Streptophyta</taxon>
        <taxon>Embryophyta</taxon>
        <taxon>Tracheophyta</taxon>
        <taxon>Spermatophyta</taxon>
        <taxon>Magnoliopsida</taxon>
        <taxon>Liliopsida</taxon>
        <taxon>Poales</taxon>
        <taxon>Poaceae</taxon>
        <taxon>PACMAD clade</taxon>
        <taxon>Arundinoideae</taxon>
        <taxon>Arundineae</taxon>
        <taxon>Arundo</taxon>
    </lineage>
</organism>
<dbReference type="AlphaFoldDB" id="A0A0A9EY50"/>
<sequence>MHQHTSWRWSEQASCEINKHHMQIQFHTNLYLVPEHDTYQITKADLVSHKGSSNHEFMLLIFLLLMPIAEQRHFL</sequence>
<reference evidence="1" key="1">
    <citation type="submission" date="2014-09" db="EMBL/GenBank/DDBJ databases">
        <authorList>
            <person name="Magalhaes I.L.F."/>
            <person name="Oliveira U."/>
            <person name="Santos F.R."/>
            <person name="Vidigal T.H.D.A."/>
            <person name="Brescovit A.D."/>
            <person name="Santos A.J."/>
        </authorList>
    </citation>
    <scope>NUCLEOTIDE SEQUENCE</scope>
    <source>
        <tissue evidence="1">Shoot tissue taken approximately 20 cm above the soil surface</tissue>
    </source>
</reference>
<protein>
    <submittedName>
        <fullName evidence="1">Uncharacterized protein</fullName>
    </submittedName>
</protein>
<proteinExistence type="predicted"/>
<name>A0A0A9EY50_ARUDO</name>
<reference evidence="1" key="2">
    <citation type="journal article" date="2015" name="Data Brief">
        <title>Shoot transcriptome of the giant reed, Arundo donax.</title>
        <authorList>
            <person name="Barrero R.A."/>
            <person name="Guerrero F.D."/>
            <person name="Moolhuijzen P."/>
            <person name="Goolsby J.A."/>
            <person name="Tidwell J."/>
            <person name="Bellgard S.E."/>
            <person name="Bellgard M.I."/>
        </authorList>
    </citation>
    <scope>NUCLEOTIDE SEQUENCE</scope>
    <source>
        <tissue evidence="1">Shoot tissue taken approximately 20 cm above the soil surface</tissue>
    </source>
</reference>
<evidence type="ECO:0000313" key="1">
    <source>
        <dbReference type="EMBL" id="JAE03914.1"/>
    </source>
</evidence>
<dbReference type="EMBL" id="GBRH01193982">
    <property type="protein sequence ID" value="JAE03914.1"/>
    <property type="molecule type" value="Transcribed_RNA"/>
</dbReference>